<sequence>MPKRPPSPEPGPDEPKYYALTSPYPPHPDFLVDEEVQEVARWIAAAMSGGLDADDEQDPDGWEEKDVDKFLALFWKPSSAGTVILEIARSWAHPRRLLGEHRWGEFLKKPVGDEHTGATRVFYSTYNSRRGVQKDGWRKIDVKDAWFCGWSAQRCDYRSPFPLSGWCQPPPEDRTGKAMCRPLPKDIIPPPGTASITTPTGAAAIPLPPTPSTPVVPGSAGWEAHKFAKAQENVLGRGRGRGRGGPARPVTEKNIPSTSTAPWHHPSSPVTPNTPASTRHIAETLAPRQSDTKFLDELYDEAQDEDHYVADWAREPQPQPLRLPPFAAPRPKPSRVEEAKNAICPVPNHGRLCKKAICVERNKMVRKAEREDKEEEKRKHDREKERERQARSRETKRIKSEARRAAADSGRPWDDDADAEAGGDSGTESMVGVHDQDEDNWRRGRVSSPSVTDDHGVDQTVEESQSVAEESESPHQQEPEEEKEQEMPKKAAGGWATKRSRAGKKATSTAVTPTESTPLPGGAAESDSVNGSPETKNASPADAEQVQEELKKTGWGTTRKARLAHTTSAPVPTSTPATSNACGGGRTPSPLAGKETNPVVETPPSTTNGADGVGQTKSGKKKKGKGKTANVLPAQPPTDSPDVHTPATTKTETAEPESPKKIDWAAEMDEHDALGDPGLPSLPSEPAAPQAAVSETAQGGKDEWAESGWGSADANANTDWDTAGWAVVGSGGGAGASGKGRAKNTQANGSAAGGGAWGQTARGRGRGAGRGVGAGPGGRGWKTHRKAGA</sequence>
<feature type="compositionally biased region" description="Polar residues" evidence="1">
    <location>
        <begin position="527"/>
        <end position="538"/>
    </location>
</feature>
<proteinExistence type="predicted"/>
<comment type="caution">
    <text evidence="2">The sequence shown here is derived from an EMBL/GenBank/DDBJ whole genome shotgun (WGS) entry which is preliminary data.</text>
</comment>
<feature type="region of interest" description="Disordered" evidence="1">
    <location>
        <begin position="366"/>
        <end position="789"/>
    </location>
</feature>
<feature type="compositionally biased region" description="Gly residues" evidence="1">
    <location>
        <begin position="766"/>
        <end position="780"/>
    </location>
</feature>
<feature type="compositionally biased region" description="Low complexity" evidence="1">
    <location>
        <begin position="712"/>
        <end position="728"/>
    </location>
</feature>
<dbReference type="EMBL" id="JACAZE010000027">
    <property type="protein sequence ID" value="KAF7290015.1"/>
    <property type="molecule type" value="Genomic_DNA"/>
</dbReference>
<feature type="compositionally biased region" description="Low complexity" evidence="1">
    <location>
        <begin position="564"/>
        <end position="579"/>
    </location>
</feature>
<dbReference type="OrthoDB" id="3243413at2759"/>
<gene>
    <name evidence="2" type="ORF">HMN09_01306300</name>
</gene>
<evidence type="ECO:0000313" key="3">
    <source>
        <dbReference type="Proteomes" id="UP000613580"/>
    </source>
</evidence>
<feature type="compositionally biased region" description="Gly residues" evidence="1">
    <location>
        <begin position="729"/>
        <end position="738"/>
    </location>
</feature>
<protein>
    <submittedName>
        <fullName evidence="2">Uncharacterized protein</fullName>
    </submittedName>
</protein>
<feature type="compositionally biased region" description="Polar residues" evidence="1">
    <location>
        <begin position="506"/>
        <end position="517"/>
    </location>
</feature>
<name>A0A8H6RYC3_MYCCL</name>
<feature type="compositionally biased region" description="Pro residues" evidence="1">
    <location>
        <begin position="1"/>
        <end position="10"/>
    </location>
</feature>
<feature type="region of interest" description="Disordered" evidence="1">
    <location>
        <begin position="314"/>
        <end position="334"/>
    </location>
</feature>
<keyword evidence="3" id="KW-1185">Reference proteome</keyword>
<feature type="region of interest" description="Disordered" evidence="1">
    <location>
        <begin position="1"/>
        <end position="22"/>
    </location>
</feature>
<feature type="compositionally biased region" description="Basic and acidic residues" evidence="1">
    <location>
        <begin position="366"/>
        <end position="414"/>
    </location>
</feature>
<dbReference type="Proteomes" id="UP000613580">
    <property type="component" value="Unassembled WGS sequence"/>
</dbReference>
<feature type="region of interest" description="Disordered" evidence="1">
    <location>
        <begin position="231"/>
        <end position="276"/>
    </location>
</feature>
<reference evidence="2" key="1">
    <citation type="submission" date="2020-05" db="EMBL/GenBank/DDBJ databases">
        <title>Mycena genomes resolve the evolution of fungal bioluminescence.</title>
        <authorList>
            <person name="Tsai I.J."/>
        </authorList>
    </citation>
    <scope>NUCLEOTIDE SEQUENCE</scope>
    <source>
        <strain evidence="2">110903Hualien_Pintung</strain>
    </source>
</reference>
<organism evidence="2 3">
    <name type="scientific">Mycena chlorophos</name>
    <name type="common">Agaric fungus</name>
    <name type="synonym">Agaricus chlorophos</name>
    <dbReference type="NCBI Taxonomy" id="658473"/>
    <lineage>
        <taxon>Eukaryota</taxon>
        <taxon>Fungi</taxon>
        <taxon>Dikarya</taxon>
        <taxon>Basidiomycota</taxon>
        <taxon>Agaricomycotina</taxon>
        <taxon>Agaricomycetes</taxon>
        <taxon>Agaricomycetidae</taxon>
        <taxon>Agaricales</taxon>
        <taxon>Marasmiineae</taxon>
        <taxon>Mycenaceae</taxon>
        <taxon>Mycena</taxon>
    </lineage>
</organism>
<accession>A0A8H6RYC3</accession>
<dbReference type="AlphaFoldDB" id="A0A8H6RYC3"/>
<evidence type="ECO:0000256" key="1">
    <source>
        <dbReference type="SAM" id="MobiDB-lite"/>
    </source>
</evidence>
<feature type="compositionally biased region" description="Pro residues" evidence="1">
    <location>
        <begin position="317"/>
        <end position="331"/>
    </location>
</feature>
<evidence type="ECO:0000313" key="2">
    <source>
        <dbReference type="EMBL" id="KAF7290015.1"/>
    </source>
</evidence>